<organism evidence="6 7">
    <name type="scientific">Plectus sambesii</name>
    <dbReference type="NCBI Taxonomy" id="2011161"/>
    <lineage>
        <taxon>Eukaryota</taxon>
        <taxon>Metazoa</taxon>
        <taxon>Ecdysozoa</taxon>
        <taxon>Nematoda</taxon>
        <taxon>Chromadorea</taxon>
        <taxon>Plectida</taxon>
        <taxon>Plectina</taxon>
        <taxon>Plectoidea</taxon>
        <taxon>Plectidae</taxon>
        <taxon>Plectus</taxon>
    </lineage>
</organism>
<dbReference type="InterPro" id="IPR019369">
    <property type="entry name" value="Efm5/EEF1AKMT1"/>
</dbReference>
<comment type="subcellular location">
    <subcellularLocation>
        <location evidence="1">Cytoplasm</location>
    </subcellularLocation>
</comment>
<evidence type="ECO:0000313" key="7">
    <source>
        <dbReference type="WBParaSite" id="PSAMB.scaffold4629size14026.g24801.t1"/>
    </source>
</evidence>
<dbReference type="GO" id="GO:0016279">
    <property type="term" value="F:protein-lysine N-methyltransferase activity"/>
    <property type="evidence" value="ECO:0007669"/>
    <property type="project" value="InterPro"/>
</dbReference>
<keyword evidence="2" id="KW-0963">Cytoplasm</keyword>
<dbReference type="WBParaSite" id="PSAMB.scaffold4629size14026.g24801.t1">
    <property type="protein sequence ID" value="PSAMB.scaffold4629size14026.g24801.t1"/>
    <property type="gene ID" value="PSAMB.scaffold4629size14026.g24801"/>
</dbReference>
<dbReference type="PANTHER" id="PTHR13200:SF0">
    <property type="entry name" value="EEF1A LYSINE METHYLTRANSFERASE 1"/>
    <property type="match status" value="1"/>
</dbReference>
<evidence type="ECO:0000256" key="2">
    <source>
        <dbReference type="ARBA" id="ARBA00022490"/>
    </source>
</evidence>
<evidence type="ECO:0000313" key="6">
    <source>
        <dbReference type="Proteomes" id="UP000887566"/>
    </source>
</evidence>
<dbReference type="GO" id="GO:0032259">
    <property type="term" value="P:methylation"/>
    <property type="evidence" value="ECO:0007669"/>
    <property type="project" value="UniProtKB-KW"/>
</dbReference>
<evidence type="ECO:0000256" key="3">
    <source>
        <dbReference type="ARBA" id="ARBA00022603"/>
    </source>
</evidence>
<evidence type="ECO:0000256" key="5">
    <source>
        <dbReference type="SAM" id="MobiDB-lite"/>
    </source>
</evidence>
<keyword evidence="4" id="KW-0808">Transferase</keyword>
<dbReference type="PANTHER" id="PTHR13200">
    <property type="entry name" value="EEF1A LYSINE METHYLTRANSFERASE 1"/>
    <property type="match status" value="1"/>
</dbReference>
<evidence type="ECO:0000256" key="1">
    <source>
        <dbReference type="ARBA" id="ARBA00004496"/>
    </source>
</evidence>
<dbReference type="GO" id="GO:0005737">
    <property type="term" value="C:cytoplasm"/>
    <property type="evidence" value="ECO:0007669"/>
    <property type="project" value="UniProtKB-SubCell"/>
</dbReference>
<dbReference type="Pfam" id="PF10237">
    <property type="entry name" value="N6-adenineMlase"/>
    <property type="match status" value="1"/>
</dbReference>
<dbReference type="InterPro" id="IPR041370">
    <property type="entry name" value="Mlase_EEF1AKMT1/ZCCHC4"/>
</dbReference>
<reference evidence="7" key="1">
    <citation type="submission" date="2022-11" db="UniProtKB">
        <authorList>
            <consortium name="WormBaseParasite"/>
        </authorList>
    </citation>
    <scope>IDENTIFICATION</scope>
</reference>
<name>A0A914WMH5_9BILA</name>
<proteinExistence type="predicted"/>
<sequence>MTLAQAERRVTSSRVSAPMQLHHTIHSRGQSPKLSQEAHPIESTLDSESECAASSKSPSDRPSCFSLDTEEHRECQQYFYSENTARRLAEAVLAFYEYDNSAIESNVCCLCTPAIAEVLHVEYNMNVTLLDIDDRFAYMPGYHHFDMTTNDPTKFGPFKTIIFDPPYFGIDMDQMARAVQSLGGSRPQLLVAFRRREEQQLLRAFNAFNLRPTTFALEYARVKPAKWTNYGLYANCDLIGIKRLKGGK</sequence>
<dbReference type="AlphaFoldDB" id="A0A914WMH5"/>
<accession>A0A914WMH5</accession>
<keyword evidence="6" id="KW-1185">Reference proteome</keyword>
<protein>
    <submittedName>
        <fullName evidence="7">Uncharacterized protein</fullName>
    </submittedName>
</protein>
<dbReference type="Proteomes" id="UP000887566">
    <property type="component" value="Unplaced"/>
</dbReference>
<keyword evidence="3" id="KW-0489">Methyltransferase</keyword>
<evidence type="ECO:0000256" key="4">
    <source>
        <dbReference type="ARBA" id="ARBA00022679"/>
    </source>
</evidence>
<feature type="compositionally biased region" description="Basic and acidic residues" evidence="5">
    <location>
        <begin position="1"/>
        <end position="10"/>
    </location>
</feature>
<feature type="region of interest" description="Disordered" evidence="5">
    <location>
        <begin position="1"/>
        <end position="66"/>
    </location>
</feature>